<gene>
    <name evidence="2" type="ORF">ABIC99_001225</name>
    <name evidence="3" type="ORF">EWH46_08885</name>
</gene>
<evidence type="ECO:0000313" key="5">
    <source>
        <dbReference type="Proteomes" id="UP001549111"/>
    </source>
</evidence>
<accession>A0A5C1Q1W4</accession>
<dbReference type="PANTHER" id="PTHR17985:SF8">
    <property type="entry name" value="TRANSPORT AND GOLGI ORGANIZATION PROTEIN 2 HOMOLOG"/>
    <property type="match status" value="1"/>
</dbReference>
<organism evidence="3 4">
    <name type="scientific">Sphaerotilus sulfidivorans</name>
    <dbReference type="NCBI Taxonomy" id="639200"/>
    <lineage>
        <taxon>Bacteria</taxon>
        <taxon>Pseudomonadati</taxon>
        <taxon>Pseudomonadota</taxon>
        <taxon>Betaproteobacteria</taxon>
        <taxon>Burkholderiales</taxon>
        <taxon>Sphaerotilaceae</taxon>
        <taxon>Sphaerotilus</taxon>
    </lineage>
</organism>
<dbReference type="KEGG" id="snn:EWH46_08885"/>
<name>A0A5C1Q1W4_9BURK</name>
<reference evidence="3 4" key="1">
    <citation type="submission" date="2019-02" db="EMBL/GenBank/DDBJ databases">
        <title>Complete Genome Sequence and Methylome Analysis of Sphaerotilus natans subsp. sulfidivorans D-507.</title>
        <authorList>
            <person name="Fomenkov A."/>
            <person name="Gridneva E."/>
            <person name="Smolyakov D."/>
            <person name="Dubinina G."/>
            <person name="Vincze T."/>
            <person name="Grabovich M."/>
            <person name="Roberts R.J."/>
        </authorList>
    </citation>
    <scope>NUCLEOTIDE SEQUENCE [LARGE SCALE GENOMIC DNA]</scope>
    <source>
        <strain evidence="3 4">D-507</strain>
    </source>
</reference>
<proteinExistence type="predicted"/>
<dbReference type="Pfam" id="PF05742">
    <property type="entry name" value="TANGO2"/>
    <property type="match status" value="1"/>
</dbReference>
<evidence type="ECO:0000313" key="3">
    <source>
        <dbReference type="EMBL" id="QEN00876.1"/>
    </source>
</evidence>
<dbReference type="PANTHER" id="PTHR17985">
    <property type="entry name" value="SER/THR-RICH PROTEIN T10 IN DGCR REGION"/>
    <property type="match status" value="1"/>
</dbReference>
<feature type="region of interest" description="Disordered" evidence="1">
    <location>
        <begin position="295"/>
        <end position="345"/>
    </location>
</feature>
<sequence length="345" mass="37853">MCIAVLAIDHSRRFPLVLVSNRDEFFDRPATRMGWWMPPASETEVLSGRDQSSGGTWLGLSSAGRLALLTNVRDPSRHEDTAPSRGRLVPEWLTTESPPDRFWVRSALRGHNGFNLIAADFARGDCWWMSNHARSPVRLERGLFGLSNGGLDEPWPKVSRLRAQVDAAMAAATAEAAGSAAAPAADLLAQQLLALLADRQIAPDAQLPSTGVPLALERELSSIFVRTADGRYGTRCSTVLITERVGRHLLTQVYERSHPAGPGLALMRRATLKDWPPRYQTEPVLVETRMRAHRGSLDSPVRDEALDERDSAETAAAPTARVVMPRVRGLLKPARPRAPASSSRR</sequence>
<dbReference type="AlphaFoldDB" id="A0A5C1Q1W4"/>
<feature type="compositionally biased region" description="Basic and acidic residues" evidence="1">
    <location>
        <begin position="300"/>
        <end position="312"/>
    </location>
</feature>
<dbReference type="Proteomes" id="UP000323522">
    <property type="component" value="Chromosome"/>
</dbReference>
<keyword evidence="5" id="KW-1185">Reference proteome</keyword>
<dbReference type="OrthoDB" id="4380123at2"/>
<evidence type="ECO:0000256" key="1">
    <source>
        <dbReference type="SAM" id="MobiDB-lite"/>
    </source>
</evidence>
<evidence type="ECO:0000313" key="4">
    <source>
        <dbReference type="Proteomes" id="UP000323522"/>
    </source>
</evidence>
<protein>
    <submittedName>
        <fullName evidence="3">NRDE family protein</fullName>
    </submittedName>
    <submittedName>
        <fullName evidence="2">Uncharacterized protein with NRDE domain</fullName>
    </submittedName>
</protein>
<evidence type="ECO:0000313" key="2">
    <source>
        <dbReference type="EMBL" id="MET3603441.1"/>
    </source>
</evidence>
<dbReference type="EMBL" id="CP035708">
    <property type="protein sequence ID" value="QEN00876.1"/>
    <property type="molecule type" value="Genomic_DNA"/>
</dbReference>
<dbReference type="RefSeq" id="WP_149503589.1">
    <property type="nucleotide sequence ID" value="NZ_CP035708.1"/>
</dbReference>
<dbReference type="Proteomes" id="UP001549111">
    <property type="component" value="Unassembled WGS sequence"/>
</dbReference>
<reference evidence="2 5" key="2">
    <citation type="submission" date="2024-06" db="EMBL/GenBank/DDBJ databases">
        <title>Genomic Encyclopedia of Type Strains, Phase IV (KMG-IV): sequencing the most valuable type-strain genomes for metagenomic binning, comparative biology and taxonomic classification.</title>
        <authorList>
            <person name="Goeker M."/>
        </authorList>
    </citation>
    <scope>NUCLEOTIDE SEQUENCE [LARGE SCALE GENOMIC DNA]</scope>
    <source>
        <strain evidence="2 5">D-501</strain>
    </source>
</reference>
<dbReference type="InterPro" id="IPR008551">
    <property type="entry name" value="TANGO2"/>
</dbReference>
<dbReference type="EMBL" id="JBEPLS010000003">
    <property type="protein sequence ID" value="MET3603441.1"/>
    <property type="molecule type" value="Genomic_DNA"/>
</dbReference>